<comment type="caution">
    <text evidence="1">The sequence shown here is derived from an EMBL/GenBank/DDBJ whole genome shotgun (WGS) entry which is preliminary data.</text>
</comment>
<dbReference type="Proteomes" id="UP001476798">
    <property type="component" value="Unassembled WGS sequence"/>
</dbReference>
<sequence length="58" mass="6640">MQHGAPSCHRTSLVFEADLVRSMCLQTQRPQFQTCSSLLFHDSAIDFLVRVNMDGERK</sequence>
<name>A0ABV0NZF1_9TELE</name>
<proteinExistence type="predicted"/>
<evidence type="ECO:0000313" key="2">
    <source>
        <dbReference type="Proteomes" id="UP001476798"/>
    </source>
</evidence>
<evidence type="ECO:0000313" key="1">
    <source>
        <dbReference type="EMBL" id="MEQ2176838.1"/>
    </source>
</evidence>
<reference evidence="1 2" key="1">
    <citation type="submission" date="2021-06" db="EMBL/GenBank/DDBJ databases">
        <authorList>
            <person name="Palmer J.M."/>
        </authorList>
    </citation>
    <scope>NUCLEOTIDE SEQUENCE [LARGE SCALE GENOMIC DNA]</scope>
    <source>
        <strain evidence="1 2">GA_2019</strain>
        <tissue evidence="1">Muscle</tissue>
    </source>
</reference>
<protein>
    <submittedName>
        <fullName evidence="1">Uncharacterized protein</fullName>
    </submittedName>
</protein>
<keyword evidence="2" id="KW-1185">Reference proteome</keyword>
<gene>
    <name evidence="1" type="ORF">GOODEAATRI_032296</name>
</gene>
<feature type="non-terminal residue" evidence="1">
    <location>
        <position position="58"/>
    </location>
</feature>
<dbReference type="EMBL" id="JAHRIO010055908">
    <property type="protein sequence ID" value="MEQ2176838.1"/>
    <property type="molecule type" value="Genomic_DNA"/>
</dbReference>
<organism evidence="1 2">
    <name type="scientific">Goodea atripinnis</name>
    <dbReference type="NCBI Taxonomy" id="208336"/>
    <lineage>
        <taxon>Eukaryota</taxon>
        <taxon>Metazoa</taxon>
        <taxon>Chordata</taxon>
        <taxon>Craniata</taxon>
        <taxon>Vertebrata</taxon>
        <taxon>Euteleostomi</taxon>
        <taxon>Actinopterygii</taxon>
        <taxon>Neopterygii</taxon>
        <taxon>Teleostei</taxon>
        <taxon>Neoteleostei</taxon>
        <taxon>Acanthomorphata</taxon>
        <taxon>Ovalentaria</taxon>
        <taxon>Atherinomorphae</taxon>
        <taxon>Cyprinodontiformes</taxon>
        <taxon>Goodeidae</taxon>
        <taxon>Goodea</taxon>
    </lineage>
</organism>
<accession>A0ABV0NZF1</accession>